<protein>
    <submittedName>
        <fullName evidence="1">Uncharacterized protein</fullName>
    </submittedName>
</protein>
<sequence>MCTYICIYLVEIPREKSVSDELIRSRRKSTRIEVDKEDPQDVGTIKKMRLEEASVHKEAQILWLSQENLLVLVVWWDVTLTYNVVFEGEIIPDISRLSRLEAHFEQIMNPQDYIEQGRLPLASWGKTYVCGVEQSRPVSLKSKESIGKCCRIA</sequence>
<organism evidence="1 2">
    <name type="scientific">Allacma fusca</name>
    <dbReference type="NCBI Taxonomy" id="39272"/>
    <lineage>
        <taxon>Eukaryota</taxon>
        <taxon>Metazoa</taxon>
        <taxon>Ecdysozoa</taxon>
        <taxon>Arthropoda</taxon>
        <taxon>Hexapoda</taxon>
        <taxon>Collembola</taxon>
        <taxon>Symphypleona</taxon>
        <taxon>Sminthuridae</taxon>
        <taxon>Allacma</taxon>
    </lineage>
</organism>
<proteinExistence type="predicted"/>
<gene>
    <name evidence="1" type="ORF">AFUS01_LOCUS25519</name>
</gene>
<reference evidence="1" key="1">
    <citation type="submission" date="2021-06" db="EMBL/GenBank/DDBJ databases">
        <authorList>
            <person name="Hodson N. C."/>
            <person name="Mongue J. A."/>
            <person name="Jaron S. K."/>
        </authorList>
    </citation>
    <scope>NUCLEOTIDE SEQUENCE</scope>
</reference>
<comment type="caution">
    <text evidence="1">The sequence shown here is derived from an EMBL/GenBank/DDBJ whole genome shotgun (WGS) entry which is preliminary data.</text>
</comment>
<dbReference type="AlphaFoldDB" id="A0A8J2L3E7"/>
<accession>A0A8J2L3E7</accession>
<dbReference type="Proteomes" id="UP000708208">
    <property type="component" value="Unassembled WGS sequence"/>
</dbReference>
<dbReference type="EMBL" id="CAJVCH010330309">
    <property type="protein sequence ID" value="CAG7786978.1"/>
    <property type="molecule type" value="Genomic_DNA"/>
</dbReference>
<keyword evidence="2" id="KW-1185">Reference proteome</keyword>
<name>A0A8J2L3E7_9HEXA</name>
<evidence type="ECO:0000313" key="1">
    <source>
        <dbReference type="EMBL" id="CAG7786978.1"/>
    </source>
</evidence>
<evidence type="ECO:0000313" key="2">
    <source>
        <dbReference type="Proteomes" id="UP000708208"/>
    </source>
</evidence>